<dbReference type="EnsemblBacteria" id="BAA18317">
    <property type="protein sequence ID" value="BAA18317"/>
    <property type="gene ID" value="BAA18317"/>
</dbReference>
<dbReference type="Pfam" id="PF00497">
    <property type="entry name" value="SBP_bac_3"/>
    <property type="match status" value="1"/>
</dbReference>
<evidence type="ECO:0000256" key="1">
    <source>
        <dbReference type="ARBA" id="ARBA00010333"/>
    </source>
</evidence>
<accession>P74223</accession>
<dbReference type="TCDB" id="2.A.56.3.1">
    <property type="family name" value="the tripartite atp-independent periplasmic transporter (trap-t) family"/>
</dbReference>
<protein>
    <submittedName>
        <fullName evidence="5">Glutamine-binding protein</fullName>
    </submittedName>
</protein>
<dbReference type="Proteomes" id="UP000001425">
    <property type="component" value="Chromosome"/>
</dbReference>
<dbReference type="GO" id="GO:0030288">
    <property type="term" value="C:outer membrane-bounded periplasmic space"/>
    <property type="evidence" value="ECO:0000318"/>
    <property type="project" value="GO_Central"/>
</dbReference>
<dbReference type="STRING" id="1148.gene:10499193"/>
<comment type="similarity">
    <text evidence="1">Belongs to the bacterial solute-binding protein 3 family.</text>
</comment>
<evidence type="ECO:0000256" key="2">
    <source>
        <dbReference type="ARBA" id="ARBA00022448"/>
    </source>
</evidence>
<dbReference type="PaxDb" id="1148-1653403"/>
<keyword evidence="6" id="KW-1185">Reference proteome</keyword>
<evidence type="ECO:0000259" key="4">
    <source>
        <dbReference type="SMART" id="SM00062"/>
    </source>
</evidence>
<evidence type="ECO:0000313" key="6">
    <source>
        <dbReference type="Proteomes" id="UP000001425"/>
    </source>
</evidence>
<organism evidence="5 6">
    <name type="scientific">Synechocystis sp. (strain ATCC 27184 / PCC 6803 / Kazusa)</name>
    <dbReference type="NCBI Taxonomy" id="1111708"/>
    <lineage>
        <taxon>Bacteria</taxon>
        <taxon>Bacillati</taxon>
        <taxon>Cyanobacteriota</taxon>
        <taxon>Cyanophyceae</taxon>
        <taxon>Synechococcales</taxon>
        <taxon>Merismopediaceae</taxon>
        <taxon>Synechocystis</taxon>
    </lineage>
</organism>
<dbReference type="KEGG" id="syn:sll1104"/>
<dbReference type="InParanoid" id="P74223"/>
<evidence type="ECO:0000256" key="3">
    <source>
        <dbReference type="ARBA" id="ARBA00022729"/>
    </source>
</evidence>
<dbReference type="InterPro" id="IPR051455">
    <property type="entry name" value="Bact_solute-bind_prot3"/>
</dbReference>
<dbReference type="GO" id="GO:0006865">
    <property type="term" value="P:amino acid transport"/>
    <property type="evidence" value="ECO:0000318"/>
    <property type="project" value="GO_Central"/>
</dbReference>
<dbReference type="GO" id="GO:0005576">
    <property type="term" value="C:extracellular region"/>
    <property type="evidence" value="ECO:0000318"/>
    <property type="project" value="GO_Central"/>
</dbReference>
<proteinExistence type="inferred from homology"/>
<reference evidence="5 6" key="2">
    <citation type="journal article" date="1996" name="DNA Res.">
        <title>Sequence analysis of the genome of the unicellular cyanobacterium Synechocystis sp. strain PCC6803. II. Sequence determination of the entire genome and assignment of potential protein-coding regions.</title>
        <authorList>
            <person name="Kaneko T."/>
            <person name="Sato S."/>
            <person name="Kotani H."/>
            <person name="Tanaka A."/>
            <person name="Asamizu E."/>
            <person name="Nakamura Y."/>
            <person name="Miyajima N."/>
            <person name="Hirosawa M."/>
            <person name="Sugiura M."/>
            <person name="Sasamoto S."/>
            <person name="Kimura T."/>
            <person name="Hosouchi T."/>
            <person name="Matsuno A."/>
            <person name="Muraki A."/>
            <person name="Nakazaki N."/>
            <person name="Naruo K."/>
            <person name="Okumura S."/>
            <person name="Shimpo S."/>
            <person name="Takeuchi C."/>
            <person name="Wada T."/>
            <person name="Watanabe A."/>
            <person name="Yamada M."/>
            <person name="Yasuda M."/>
            <person name="Tabata S."/>
        </authorList>
    </citation>
    <scope>NUCLEOTIDE SEQUENCE [LARGE SCALE GENOMIC DNA]</scope>
    <source>
        <strain evidence="6">ATCC 27184 / PCC 6803 / Kazusa</strain>
    </source>
</reference>
<dbReference type="SMART" id="SM00062">
    <property type="entry name" value="PBPb"/>
    <property type="match status" value="1"/>
</dbReference>
<dbReference type="PANTHER" id="PTHR30085:SF6">
    <property type="entry name" value="ABC TRANSPORTER GLUTAMINE-BINDING PROTEIN GLNH"/>
    <property type="match status" value="1"/>
</dbReference>
<reference evidence="5 6" key="1">
    <citation type="journal article" date="1995" name="DNA Res.">
        <title>Sequence analysis of the genome of the unicellular cyanobacterium Synechocystis sp. strain PCC6803. I. Sequence features in the 1 Mb region from map positions 64% to 92% of the genome.</title>
        <authorList>
            <person name="Kaneko T."/>
            <person name="Tanaka A."/>
            <person name="Sato S."/>
            <person name="Kotani H."/>
            <person name="Sazuka T."/>
            <person name="Miyajima N."/>
            <person name="Sugiura M."/>
            <person name="Tabata S."/>
        </authorList>
    </citation>
    <scope>NUCLEOTIDE SEQUENCE [LARGE SCALE GENOMIC DNA]</scope>
    <source>
        <strain evidence="6">ATCC 27184 / PCC 6803 / Kazusa</strain>
    </source>
</reference>
<dbReference type="PIR" id="S75858">
    <property type="entry name" value="S75858"/>
</dbReference>
<dbReference type="IntAct" id="P74223">
    <property type="interactions" value="4"/>
</dbReference>
<dbReference type="SUPFAM" id="SSF53850">
    <property type="entry name" value="Periplasmic binding protein-like II"/>
    <property type="match status" value="1"/>
</dbReference>
<dbReference type="AlphaFoldDB" id="P74223"/>
<keyword evidence="2" id="KW-0813">Transport</keyword>
<gene>
    <name evidence="5" type="primary">glnH</name>
</gene>
<dbReference type="InterPro" id="IPR001638">
    <property type="entry name" value="Solute-binding_3/MltF_N"/>
</dbReference>
<keyword evidence="3" id="KW-0732">Signal</keyword>
<dbReference type="Gene3D" id="3.40.190.10">
    <property type="entry name" value="Periplasmic binding protein-like II"/>
    <property type="match status" value="2"/>
</dbReference>
<dbReference type="EMBL" id="BA000022">
    <property type="protein sequence ID" value="BAA18317.1"/>
    <property type="molecule type" value="Genomic_DNA"/>
</dbReference>
<name>P74223_SYNY3</name>
<dbReference type="PANTHER" id="PTHR30085">
    <property type="entry name" value="AMINO ACID ABC TRANSPORTER PERMEASE"/>
    <property type="match status" value="1"/>
</dbReference>
<dbReference type="FunCoup" id="P74223">
    <property type="interactions" value="73"/>
</dbReference>
<dbReference type="PhylomeDB" id="P74223"/>
<feature type="domain" description="Solute-binding protein family 3/N-terminal" evidence="4">
    <location>
        <begin position="74"/>
        <end position="293"/>
    </location>
</feature>
<sequence length="296" mass="32662">MFNKVINFLPMGKFFCFFTYTTLSMRSLIVASCLLFLIPGLTVSATAQTMVLETNGIAMTSREVSLEAIRQRGKLRVGVKDNLRPLGFRDGQGELTGLEIALARRLALALLGDETAVELVPVQNQDRLPLLLNGDVDLIIAQMGQNPARDRLVDFSPPYYMDGVGLISKNSSLKNIDRNQAHTIAVLNNSGTIPVIKQAFPQATLVGVDSYDQAYQILEQGQAMAFAGDNSVLSGWAQSQSDYYHLPLQLTVNPLAIAMAKGLQHQALQREVNQTLLQLRASGWLRQQWQAWGLPF</sequence>
<dbReference type="eggNOG" id="COG0834">
    <property type="taxonomic scope" value="Bacteria"/>
</dbReference>
<evidence type="ECO:0000313" key="5">
    <source>
        <dbReference type="EMBL" id="BAA18317.1"/>
    </source>
</evidence>